<evidence type="ECO:0000313" key="1">
    <source>
        <dbReference type="EMBL" id="KAJ2983899.1"/>
    </source>
</evidence>
<name>A0ACC1NYD6_9PEZI</name>
<protein>
    <submittedName>
        <fullName evidence="1">Uncharacterized protein</fullName>
    </submittedName>
</protein>
<accession>A0ACC1NYD6</accession>
<dbReference type="Proteomes" id="UP001143856">
    <property type="component" value="Unassembled WGS sequence"/>
</dbReference>
<keyword evidence="2" id="KW-1185">Reference proteome</keyword>
<reference evidence="1" key="1">
    <citation type="submission" date="2022-10" db="EMBL/GenBank/DDBJ databases">
        <title>Genome Sequence of Xylaria curta.</title>
        <authorList>
            <person name="Buettner E."/>
        </authorList>
    </citation>
    <scope>NUCLEOTIDE SEQUENCE</scope>
    <source>
        <strain evidence="1">Babe10</strain>
    </source>
</reference>
<dbReference type="EMBL" id="JAPDGR010001340">
    <property type="protein sequence ID" value="KAJ2983899.1"/>
    <property type="molecule type" value="Genomic_DNA"/>
</dbReference>
<comment type="caution">
    <text evidence="1">The sequence shown here is derived from an EMBL/GenBank/DDBJ whole genome shotgun (WGS) entry which is preliminary data.</text>
</comment>
<proteinExistence type="predicted"/>
<sequence>MAIVNGNTDGAASSGIKRSYGRRLLPHVVDDIASSDPQRECFTIPRSSDPKDGWKVVTFKEYANAINHVARRVLTNCGLPPVDTFPTIAYIGPNDIRYAVLTLAAVKAGYKALFISPRNSQEGQLSLFDKTDCRIICFAKSHRKVVQPWLQERDMQAVEVGPIENWFPEEEVEVFPYNKTFEEAEWDPLCVLHTSGSTGIPKPVVVRQGMIAIGDQYSDKPYWKGRKLFLRAFSENSKRNLISMPLFHAAGLYCFLVVTLYYGTPTALSPSDRPLSAESILESLQHLDVQGMFVPPAILEDMSQSDRYIEPLKKLNLVAFAGGNLPKDTGNRLVENGVHLVNAISATEFLPFPVYYQPDPKMWRYFIINSEDFGADWRKVEDEEDVYRLVSVRKDKHPGLQGFFYTFPELSEYDTKDLYKPHPTLLDHWLYHGRSDDIIVFSNGEKLNPVTIEGIVSDHAELTGAIVAGAGRFQPSLILEPLTHPKTESEAEKLIDRVWPLVVAANKETVAHGQIGRDFIMISSPEKPFPRAGKGTIQRPSTIRLYKDEIEALYEKVNHVSHGDTPRLDFSSEETLIESIQNLFRTRLGAQHKLEQDADFFSSGIDSMQVIGASRFLRAGLQSAGYDIDADKVATRVIYSNPTPQRLAKYLLSLVNKGSITSPEDETLHEVESMKALWEKYISHPPKAKPGRLNPSDDGQVIVITGTTGMLGSYMLHQMVRNPAVKRVVALNRDEDGGKKRQTSVMAGRGLATDYEPKTTFLHVDMSRSDFGLPRETYNELLATADRFIHNAWPVNFNIPVESFLAINAKLLKKYAVCEDEDGVKKTEKEWLERLEREHAESRENEDDDDLWKGGNVNRRVIVDSEEDSEEDDDEDGSNESIDGIYLGKKPAQWPKPGDAAEDPKKPQRKKGPFDITDDEDNEDDEAEMEEIRRKILASKPFAEPDAMGKKPKPQAIPAPQPQKYEVDLDMEPDSDNGDSGADADDAFDNIIDATPITDRTGLAKLERERAKVTTTTRKFTSGGAAAPRRW</sequence>
<organism evidence="1 2">
    <name type="scientific">Xylaria curta</name>
    <dbReference type="NCBI Taxonomy" id="42375"/>
    <lineage>
        <taxon>Eukaryota</taxon>
        <taxon>Fungi</taxon>
        <taxon>Dikarya</taxon>
        <taxon>Ascomycota</taxon>
        <taxon>Pezizomycotina</taxon>
        <taxon>Sordariomycetes</taxon>
        <taxon>Xylariomycetidae</taxon>
        <taxon>Xylariales</taxon>
        <taxon>Xylariaceae</taxon>
        <taxon>Xylaria</taxon>
    </lineage>
</organism>
<evidence type="ECO:0000313" key="2">
    <source>
        <dbReference type="Proteomes" id="UP001143856"/>
    </source>
</evidence>
<gene>
    <name evidence="1" type="ORF">NUW58_g6174</name>
</gene>